<organism evidence="1 2">
    <name type="scientific">Citrobacter amalonaticus</name>
    <dbReference type="NCBI Taxonomy" id="35703"/>
    <lineage>
        <taxon>Bacteria</taxon>
        <taxon>Pseudomonadati</taxon>
        <taxon>Pseudomonadota</taxon>
        <taxon>Gammaproteobacteria</taxon>
        <taxon>Enterobacterales</taxon>
        <taxon>Enterobacteriaceae</taxon>
        <taxon>Citrobacter</taxon>
    </lineage>
</organism>
<dbReference type="AlphaFoldDB" id="A0A2S4RYG8"/>
<reference evidence="1 2" key="1">
    <citation type="submission" date="2018-01" db="EMBL/GenBank/DDBJ databases">
        <title>Complete genome sequences of 14 Citrobacter spp. isolated from plant in Canada.</title>
        <authorList>
            <person name="Bhandare S.G."/>
            <person name="Colavecchio A."/>
            <person name="Jeukens J."/>
            <person name="Emond-Rheault J.-G."/>
            <person name="Freschi L."/>
            <person name="Hamel J."/>
            <person name="Kukavica-Ibrulj I."/>
            <person name="Levesque R."/>
            <person name="Goodridge L."/>
        </authorList>
    </citation>
    <scope>NUCLEOTIDE SEQUENCE [LARGE SCALE GENOMIC DNA]</scope>
    <source>
        <strain evidence="1 2">S1285</strain>
    </source>
</reference>
<dbReference type="Proteomes" id="UP000237003">
    <property type="component" value="Unassembled WGS sequence"/>
</dbReference>
<dbReference type="EMBL" id="PQLX01000003">
    <property type="protein sequence ID" value="POU65827.1"/>
    <property type="molecule type" value="Genomic_DNA"/>
</dbReference>
<accession>A0A2S4RYG8</accession>
<evidence type="ECO:0000313" key="2">
    <source>
        <dbReference type="Proteomes" id="UP000237003"/>
    </source>
</evidence>
<evidence type="ECO:0000313" key="1">
    <source>
        <dbReference type="EMBL" id="POU65827.1"/>
    </source>
</evidence>
<sequence length="63" mass="7382">MPFANNSHTLRVTDLFSLRAGIKANLKDEEPILKWLSSLRYIWWKKYAWTHSRLYLTLAACAA</sequence>
<name>A0A2S4RYG8_CITAM</name>
<protein>
    <submittedName>
        <fullName evidence="1">Uncharacterized protein</fullName>
    </submittedName>
</protein>
<gene>
    <name evidence="1" type="ORF">C3430_11065</name>
</gene>
<proteinExistence type="predicted"/>
<comment type="caution">
    <text evidence="1">The sequence shown here is derived from an EMBL/GenBank/DDBJ whole genome shotgun (WGS) entry which is preliminary data.</text>
</comment>